<gene>
    <name evidence="1" type="ORF">B7R22_14465</name>
</gene>
<accession>A0A3E0VT01</accession>
<name>A0A3E0VT01_9MICO</name>
<sequence>MLWPLGSHVGPGAQTMVLDNGSVDMDAPLTMLGVRIQAKELWAETEGVAECAPDPEQSVIVVTGLPGILMQQ</sequence>
<proteinExistence type="predicted"/>
<dbReference type="EMBL" id="NBXB01000039">
    <property type="protein sequence ID" value="RFA12851.1"/>
    <property type="molecule type" value="Genomic_DNA"/>
</dbReference>
<reference evidence="1 2" key="1">
    <citation type="submission" date="2017-04" db="EMBL/GenBank/DDBJ databases">
        <title>Comparative genome analysis of Subtercola boreus.</title>
        <authorList>
            <person name="Cho Y.-J."/>
            <person name="Cho A."/>
            <person name="Kim O.-S."/>
            <person name="Lee J.-I."/>
        </authorList>
    </citation>
    <scope>NUCLEOTIDE SEQUENCE [LARGE SCALE GENOMIC DNA]</scope>
    <source>
        <strain evidence="1 2">P27479</strain>
    </source>
</reference>
<protein>
    <submittedName>
        <fullName evidence="1">Uncharacterized protein</fullName>
    </submittedName>
</protein>
<dbReference type="Proteomes" id="UP000256541">
    <property type="component" value="Unassembled WGS sequence"/>
</dbReference>
<evidence type="ECO:0000313" key="1">
    <source>
        <dbReference type="EMBL" id="RFA12851.1"/>
    </source>
</evidence>
<comment type="caution">
    <text evidence="1">The sequence shown here is derived from an EMBL/GenBank/DDBJ whole genome shotgun (WGS) entry which is preliminary data.</text>
</comment>
<dbReference type="AlphaFoldDB" id="A0A3E0VT01"/>
<evidence type="ECO:0000313" key="2">
    <source>
        <dbReference type="Proteomes" id="UP000256541"/>
    </source>
</evidence>
<organism evidence="1 2">
    <name type="scientific">Subtercola boreus</name>
    <dbReference type="NCBI Taxonomy" id="120213"/>
    <lineage>
        <taxon>Bacteria</taxon>
        <taxon>Bacillati</taxon>
        <taxon>Actinomycetota</taxon>
        <taxon>Actinomycetes</taxon>
        <taxon>Micrococcales</taxon>
        <taxon>Microbacteriaceae</taxon>
        <taxon>Subtercola</taxon>
    </lineage>
</organism>